<evidence type="ECO:0000256" key="5">
    <source>
        <dbReference type="ARBA" id="ARBA00022516"/>
    </source>
</evidence>
<keyword evidence="9 14" id="KW-0443">Lipid metabolism</keyword>
<protein>
    <recommendedName>
        <fullName evidence="4 14">Very-long-chain (3R)-3-hydroxyacyl-CoA dehydratase</fullName>
        <ecNumber evidence="4 14">4.2.1.134</ecNumber>
    </recommendedName>
</protein>
<keyword evidence="11 14" id="KW-0275">Fatty acid biosynthesis</keyword>
<keyword evidence="16" id="KW-1185">Reference proteome</keyword>
<reference evidence="15 16" key="1">
    <citation type="submission" date="2015-08" db="EMBL/GenBank/DDBJ databases">
        <title>Next Generation Sequencing and Analysis of the Genome of Puccinia sorghi L Schw, the Causal Agent of Maize Common Rust.</title>
        <authorList>
            <person name="Rochi L."/>
            <person name="Burguener G."/>
            <person name="Darino M."/>
            <person name="Turjanski A."/>
            <person name="Kreff E."/>
            <person name="Dieguez M.J."/>
            <person name="Sacco F."/>
        </authorList>
    </citation>
    <scope>NUCLEOTIDE SEQUENCE [LARGE SCALE GENOMIC DNA]</scope>
    <source>
        <strain evidence="15 16">RO10H11247</strain>
    </source>
</reference>
<gene>
    <name evidence="15" type="ORF">VP01_1496g8</name>
</gene>
<dbReference type="GO" id="GO:0102158">
    <property type="term" value="F:very-long-chain (3R)-3-hydroxyacyl-CoA dehydratase activity"/>
    <property type="evidence" value="ECO:0007669"/>
    <property type="project" value="UniProtKB-EC"/>
</dbReference>
<keyword evidence="8 14" id="KW-1133">Transmembrane helix</keyword>
<evidence type="ECO:0000313" key="16">
    <source>
        <dbReference type="Proteomes" id="UP000037035"/>
    </source>
</evidence>
<dbReference type="EMBL" id="LAVV01005519">
    <property type="protein sequence ID" value="KNZ60817.1"/>
    <property type="molecule type" value="Genomic_DNA"/>
</dbReference>
<comment type="caution">
    <text evidence="15">The sequence shown here is derived from an EMBL/GenBank/DDBJ whole genome shotgun (WGS) entry which is preliminary data.</text>
</comment>
<sequence>MAQPTSSSFAPVSRPSQSNLKTNYLLVYNLLSCFAWAWILERVLFELLLIHPTPGSLSDLLSRARQIDHKIGRSIKLIQSCATLEVIHALLHLVRSGVLTTVMQVSSRLCIVLYILPTFPVVGNSPIYASMVLAWSCTEVIRYAHYAFGLVGIKADALEWLRYSTFYVLYPIGAGSEAAVMFLAFRAAKAARLSPVITYTILSLVCVWPPSLAVMMKHMSRQRKSRASHTRLFCMNDFQILQVLTMVTTNTLLR</sequence>
<dbReference type="InterPro" id="IPR007482">
    <property type="entry name" value="Tyr_Pase-like_PTPLA"/>
</dbReference>
<dbReference type="Pfam" id="PF04387">
    <property type="entry name" value="PTPLA"/>
    <property type="match status" value="1"/>
</dbReference>
<evidence type="ECO:0000313" key="15">
    <source>
        <dbReference type="EMBL" id="KNZ60817.1"/>
    </source>
</evidence>
<dbReference type="PANTHER" id="PTHR11035">
    <property type="entry name" value="VERY-LONG-CHAIN (3R)-3-HYDROXYACYL-COA DEHYDRATASE"/>
    <property type="match status" value="1"/>
</dbReference>
<dbReference type="GO" id="GO:0030497">
    <property type="term" value="P:fatty acid elongation"/>
    <property type="evidence" value="ECO:0007669"/>
    <property type="project" value="TreeGrafter"/>
</dbReference>
<dbReference type="GO" id="GO:0005789">
    <property type="term" value="C:endoplasmic reticulum membrane"/>
    <property type="evidence" value="ECO:0007669"/>
    <property type="project" value="UniProtKB-SubCell"/>
</dbReference>
<feature type="transmembrane region" description="Helical" evidence="14">
    <location>
        <begin position="97"/>
        <end position="116"/>
    </location>
</feature>
<comment type="catalytic activity">
    <reaction evidence="13 14">
        <text>a very-long-chain (3R)-3-hydroxyacyl-CoA = a very-long-chain (2E)-enoyl-CoA + H2O</text>
        <dbReference type="Rhea" id="RHEA:45812"/>
        <dbReference type="ChEBI" id="CHEBI:15377"/>
        <dbReference type="ChEBI" id="CHEBI:83728"/>
        <dbReference type="ChEBI" id="CHEBI:85440"/>
        <dbReference type="EC" id="4.2.1.134"/>
    </reaction>
</comment>
<name>A0A0L6VJS8_9BASI</name>
<feature type="transmembrane region" description="Helical" evidence="14">
    <location>
        <begin position="128"/>
        <end position="153"/>
    </location>
</feature>
<evidence type="ECO:0000256" key="9">
    <source>
        <dbReference type="ARBA" id="ARBA00023098"/>
    </source>
</evidence>
<evidence type="ECO:0000256" key="7">
    <source>
        <dbReference type="ARBA" id="ARBA00022832"/>
    </source>
</evidence>
<evidence type="ECO:0000256" key="1">
    <source>
        <dbReference type="ARBA" id="ARBA00004141"/>
    </source>
</evidence>
<comment type="function">
    <text evidence="14">Catalyzes the third of the four reactions of the long-chain fatty acids elongation cycle. This endoplasmic reticulum-bound enzymatic process, allows the addition of two carbons to the chain of long- and very long-chain fatty acids/VLCFAs per cycle. This enzyme catalyzes the dehydration of the 3-hydroxyacyl-CoA intermediate into trans-2,3-enoyl-CoA, within each cycle of fatty acid elongation. Thereby, it participates to the production of VLCFAs of different chain lengths that are involved in multiple biological processes as precursors of membrane lipids and lipid mediators.</text>
</comment>
<evidence type="ECO:0000256" key="12">
    <source>
        <dbReference type="ARBA" id="ARBA00023239"/>
    </source>
</evidence>
<dbReference type="VEuPathDB" id="FungiDB:VP01_1496g8"/>
<dbReference type="OrthoDB" id="46988at2759"/>
<keyword evidence="14" id="KW-0256">Endoplasmic reticulum</keyword>
<evidence type="ECO:0000256" key="6">
    <source>
        <dbReference type="ARBA" id="ARBA00022692"/>
    </source>
</evidence>
<keyword evidence="5 14" id="KW-0444">Lipid biosynthesis</keyword>
<evidence type="ECO:0000256" key="2">
    <source>
        <dbReference type="ARBA" id="ARBA00005194"/>
    </source>
</evidence>
<keyword evidence="6 14" id="KW-0812">Transmembrane</keyword>
<dbReference type="UniPathway" id="UPA00094"/>
<keyword evidence="7 14" id="KW-0276">Fatty acid metabolism</keyword>
<proteinExistence type="inferred from homology"/>
<comment type="pathway">
    <text evidence="2 14">Lipid metabolism; fatty acid biosynthesis.</text>
</comment>
<evidence type="ECO:0000256" key="8">
    <source>
        <dbReference type="ARBA" id="ARBA00022989"/>
    </source>
</evidence>
<evidence type="ECO:0000256" key="10">
    <source>
        <dbReference type="ARBA" id="ARBA00023136"/>
    </source>
</evidence>
<evidence type="ECO:0000256" key="4">
    <source>
        <dbReference type="ARBA" id="ARBA00013122"/>
    </source>
</evidence>
<dbReference type="AlphaFoldDB" id="A0A0L6VJS8"/>
<dbReference type="GO" id="GO:0030148">
    <property type="term" value="P:sphingolipid biosynthetic process"/>
    <property type="evidence" value="ECO:0007669"/>
    <property type="project" value="TreeGrafter"/>
</dbReference>
<keyword evidence="12 14" id="KW-0456">Lyase</keyword>
<evidence type="ECO:0000256" key="3">
    <source>
        <dbReference type="ARBA" id="ARBA00007811"/>
    </source>
</evidence>
<evidence type="ECO:0000256" key="13">
    <source>
        <dbReference type="ARBA" id="ARBA00036671"/>
    </source>
</evidence>
<keyword evidence="10 14" id="KW-0472">Membrane</keyword>
<comment type="subcellular location">
    <subcellularLocation>
        <location evidence="14">Endoplasmic reticulum membrane</location>
        <topology evidence="14">Multi-pass membrane protein</topology>
    </subcellularLocation>
    <subcellularLocation>
        <location evidence="1">Membrane</location>
        <topology evidence="1">Multi-pass membrane protein</topology>
    </subcellularLocation>
</comment>
<evidence type="ECO:0000256" key="11">
    <source>
        <dbReference type="ARBA" id="ARBA00023160"/>
    </source>
</evidence>
<dbReference type="Proteomes" id="UP000037035">
    <property type="component" value="Unassembled WGS sequence"/>
</dbReference>
<dbReference type="PANTHER" id="PTHR11035:SF3">
    <property type="entry name" value="VERY-LONG-CHAIN (3R)-3-HYDROXYACYL-COA DEHYDRATASE"/>
    <property type="match status" value="1"/>
</dbReference>
<accession>A0A0L6VJS8</accession>
<dbReference type="EC" id="4.2.1.134" evidence="4 14"/>
<comment type="caution">
    <text evidence="14">Lacks conserved residue(s) required for the propagation of feature annotation.</text>
</comment>
<comment type="similarity">
    <text evidence="3 14">Belongs to the very long-chain fatty acids dehydratase HACD family.</text>
</comment>
<evidence type="ECO:0000256" key="14">
    <source>
        <dbReference type="RuleBase" id="RU363109"/>
    </source>
</evidence>
<feature type="transmembrane region" description="Helical" evidence="14">
    <location>
        <begin position="197"/>
        <end position="216"/>
    </location>
</feature>
<feature type="transmembrane region" description="Helical" evidence="14">
    <location>
        <begin position="165"/>
        <end position="185"/>
    </location>
</feature>
<dbReference type="GO" id="GO:0042761">
    <property type="term" value="P:very long-chain fatty acid biosynthetic process"/>
    <property type="evidence" value="ECO:0007669"/>
    <property type="project" value="TreeGrafter"/>
</dbReference>
<dbReference type="STRING" id="27349.A0A0L6VJS8"/>
<organism evidence="15 16">
    <name type="scientific">Puccinia sorghi</name>
    <dbReference type="NCBI Taxonomy" id="27349"/>
    <lineage>
        <taxon>Eukaryota</taxon>
        <taxon>Fungi</taxon>
        <taxon>Dikarya</taxon>
        <taxon>Basidiomycota</taxon>
        <taxon>Pucciniomycotina</taxon>
        <taxon>Pucciniomycetes</taxon>
        <taxon>Pucciniales</taxon>
        <taxon>Pucciniaceae</taxon>
        <taxon>Puccinia</taxon>
    </lineage>
</organism>